<dbReference type="EMBL" id="JADBHS010000004">
    <property type="protein sequence ID" value="MBE2986171.1"/>
    <property type="molecule type" value="Genomic_DNA"/>
</dbReference>
<evidence type="ECO:0000256" key="2">
    <source>
        <dbReference type="ARBA" id="ARBA00022723"/>
    </source>
</evidence>
<keyword evidence="2 4" id="KW-0479">Metal-binding</keyword>
<feature type="domain" description="Cytochrome c" evidence="6">
    <location>
        <begin position="18"/>
        <end position="101"/>
    </location>
</feature>
<evidence type="ECO:0000256" key="3">
    <source>
        <dbReference type="ARBA" id="ARBA00023004"/>
    </source>
</evidence>
<name>A0ABD4JI41_9BACT</name>
<dbReference type="SUPFAM" id="SSF46626">
    <property type="entry name" value="Cytochrome c"/>
    <property type="match status" value="1"/>
</dbReference>
<sequence length="101" mass="10586">MKKLLIVSSVAALFASSMFAADGATIYKKCIACHGAKAEKVFNNKVPALTSLDAAAIVASLQDYKAGKANKFGMGAMMKPIATPLSEDDAKAVAEYIQTLK</sequence>
<dbReference type="PANTHER" id="PTHR33751">
    <property type="entry name" value="CBB3-TYPE CYTOCHROME C OXIDASE SUBUNIT FIXP"/>
    <property type="match status" value="1"/>
</dbReference>
<dbReference type="InterPro" id="IPR009056">
    <property type="entry name" value="Cyt_c-like_dom"/>
</dbReference>
<dbReference type="Pfam" id="PF00034">
    <property type="entry name" value="Cytochrom_C"/>
    <property type="match status" value="1"/>
</dbReference>
<proteinExistence type="predicted"/>
<keyword evidence="3 4" id="KW-0408">Iron</keyword>
<reference evidence="7 8" key="1">
    <citation type="submission" date="2020-10" db="EMBL/GenBank/DDBJ databases">
        <title>Campylobacter californiensis sp. nov. isolated from cattle and feral swine in California.</title>
        <authorList>
            <person name="Miller W.G."/>
        </authorList>
    </citation>
    <scope>NUCLEOTIDE SEQUENCE [LARGE SCALE GENOMIC DNA]</scope>
    <source>
        <strain evidence="7 8">RM12919</strain>
    </source>
</reference>
<comment type="caution">
    <text evidence="7">The sequence shown here is derived from an EMBL/GenBank/DDBJ whole genome shotgun (WGS) entry which is preliminary data.</text>
</comment>
<organism evidence="7 8">
    <name type="scientific">Campylobacter californiensis</name>
    <dbReference type="NCBI Taxonomy" id="1032243"/>
    <lineage>
        <taxon>Bacteria</taxon>
        <taxon>Pseudomonadati</taxon>
        <taxon>Campylobacterota</taxon>
        <taxon>Epsilonproteobacteria</taxon>
        <taxon>Campylobacterales</taxon>
        <taxon>Campylobacteraceae</taxon>
        <taxon>Campylobacter</taxon>
    </lineage>
</organism>
<evidence type="ECO:0000256" key="4">
    <source>
        <dbReference type="PROSITE-ProRule" id="PRU00433"/>
    </source>
</evidence>
<keyword evidence="1 4" id="KW-0349">Heme</keyword>
<feature type="chain" id="PRO_5044858413" evidence="5">
    <location>
        <begin position="21"/>
        <end position="101"/>
    </location>
</feature>
<dbReference type="GO" id="GO:0046872">
    <property type="term" value="F:metal ion binding"/>
    <property type="evidence" value="ECO:0007669"/>
    <property type="project" value="UniProtKB-KW"/>
</dbReference>
<evidence type="ECO:0000256" key="1">
    <source>
        <dbReference type="ARBA" id="ARBA00022617"/>
    </source>
</evidence>
<dbReference type="RefSeq" id="WP_169937247.1">
    <property type="nucleotide sequence ID" value="NZ_JADBHS010000004.1"/>
</dbReference>
<feature type="signal peptide" evidence="5">
    <location>
        <begin position="1"/>
        <end position="20"/>
    </location>
</feature>
<evidence type="ECO:0000259" key="6">
    <source>
        <dbReference type="PROSITE" id="PS51007"/>
    </source>
</evidence>
<dbReference type="Gene3D" id="1.10.760.10">
    <property type="entry name" value="Cytochrome c-like domain"/>
    <property type="match status" value="1"/>
</dbReference>
<dbReference type="PROSITE" id="PS51007">
    <property type="entry name" value="CYTC"/>
    <property type="match status" value="1"/>
</dbReference>
<evidence type="ECO:0000256" key="5">
    <source>
        <dbReference type="SAM" id="SignalP"/>
    </source>
</evidence>
<dbReference type="InterPro" id="IPR036909">
    <property type="entry name" value="Cyt_c-like_dom_sf"/>
</dbReference>
<dbReference type="AlphaFoldDB" id="A0ABD4JI41"/>
<dbReference type="PANTHER" id="PTHR33751:SF1">
    <property type="entry name" value="CBB3-TYPE CYTOCHROME C OXIDASE SUBUNIT FIXP"/>
    <property type="match status" value="1"/>
</dbReference>
<evidence type="ECO:0000313" key="8">
    <source>
        <dbReference type="Proteomes" id="UP001318760"/>
    </source>
</evidence>
<gene>
    <name evidence="7" type="ORF">CCAL12919_03340</name>
</gene>
<accession>A0ABD4JI41</accession>
<keyword evidence="5" id="KW-0732">Signal</keyword>
<dbReference type="InterPro" id="IPR050597">
    <property type="entry name" value="Cytochrome_c_Oxidase_Subunit"/>
</dbReference>
<evidence type="ECO:0000313" key="7">
    <source>
        <dbReference type="EMBL" id="MBE2986171.1"/>
    </source>
</evidence>
<dbReference type="Proteomes" id="UP001318760">
    <property type="component" value="Unassembled WGS sequence"/>
</dbReference>
<protein>
    <submittedName>
        <fullName evidence="7">C-type cytochrome</fullName>
    </submittedName>
</protein>